<dbReference type="Gene3D" id="3.40.190.10">
    <property type="entry name" value="Periplasmic binding protein-like II"/>
    <property type="match status" value="2"/>
</dbReference>
<dbReference type="Pfam" id="PF00497">
    <property type="entry name" value="SBP_bac_3"/>
    <property type="match status" value="1"/>
</dbReference>
<dbReference type="AlphaFoldDB" id="A0A419IBA3"/>
<organism evidence="4 5">
    <name type="scientific">Amycolatopsis panacis</name>
    <dbReference type="NCBI Taxonomy" id="2340917"/>
    <lineage>
        <taxon>Bacteria</taxon>
        <taxon>Bacillati</taxon>
        <taxon>Actinomycetota</taxon>
        <taxon>Actinomycetes</taxon>
        <taxon>Pseudonocardiales</taxon>
        <taxon>Pseudonocardiaceae</taxon>
        <taxon>Amycolatopsis</taxon>
    </lineage>
</organism>
<dbReference type="PANTHER" id="PTHR35936:SF17">
    <property type="entry name" value="ARGININE-BINDING EXTRACELLULAR PROTEIN ARTP"/>
    <property type="match status" value="1"/>
</dbReference>
<evidence type="ECO:0000313" key="5">
    <source>
        <dbReference type="Proteomes" id="UP000285112"/>
    </source>
</evidence>
<dbReference type="OrthoDB" id="4577708at2"/>
<comment type="caution">
    <text evidence="4">The sequence shown here is derived from an EMBL/GenBank/DDBJ whole genome shotgun (WGS) entry which is preliminary data.</text>
</comment>
<feature type="chain" id="PRO_5019222088" evidence="2">
    <location>
        <begin position="28"/>
        <end position="315"/>
    </location>
</feature>
<keyword evidence="5" id="KW-1185">Reference proteome</keyword>
<keyword evidence="1 2" id="KW-0732">Signal</keyword>
<evidence type="ECO:0000256" key="1">
    <source>
        <dbReference type="ARBA" id="ARBA00022729"/>
    </source>
</evidence>
<dbReference type="SMART" id="SM00062">
    <property type="entry name" value="PBPb"/>
    <property type="match status" value="1"/>
</dbReference>
<feature type="signal peptide" evidence="2">
    <location>
        <begin position="1"/>
        <end position="27"/>
    </location>
</feature>
<name>A0A419IBA3_9PSEU</name>
<dbReference type="Proteomes" id="UP000285112">
    <property type="component" value="Unassembled WGS sequence"/>
</dbReference>
<evidence type="ECO:0000256" key="2">
    <source>
        <dbReference type="SAM" id="SignalP"/>
    </source>
</evidence>
<dbReference type="SUPFAM" id="SSF53850">
    <property type="entry name" value="Periplasmic binding protein-like II"/>
    <property type="match status" value="1"/>
</dbReference>
<dbReference type="InterPro" id="IPR001638">
    <property type="entry name" value="Solute-binding_3/MltF_N"/>
</dbReference>
<dbReference type="CDD" id="cd01004">
    <property type="entry name" value="PBP2_MidA_like"/>
    <property type="match status" value="1"/>
</dbReference>
<protein>
    <submittedName>
        <fullName evidence="4">ABC transporter substrate-binding protein</fullName>
    </submittedName>
</protein>
<feature type="domain" description="Solute-binding protein family 3/N-terminal" evidence="3">
    <location>
        <begin position="58"/>
        <end position="289"/>
    </location>
</feature>
<reference evidence="4 5" key="1">
    <citation type="submission" date="2018-09" db="EMBL/GenBank/DDBJ databases">
        <title>YIM PH 21725 draft genome.</title>
        <authorList>
            <person name="Miao C."/>
        </authorList>
    </citation>
    <scope>NUCLEOTIDE SEQUENCE [LARGE SCALE GENOMIC DNA]</scope>
    <source>
        <strain evidence="5">YIM PH21725</strain>
    </source>
</reference>
<gene>
    <name evidence="4" type="ORF">D5S19_02155</name>
</gene>
<dbReference type="EMBL" id="QZFV01000021">
    <property type="protein sequence ID" value="RJQ91289.1"/>
    <property type="molecule type" value="Genomic_DNA"/>
</dbReference>
<dbReference type="RefSeq" id="WP_120021630.1">
    <property type="nucleotide sequence ID" value="NZ_QZFV01000021.1"/>
</dbReference>
<accession>A0A419IBA3</accession>
<sequence>MPNSGALVATFSLVAATALLVSGCASGTTSPSADQTPSAQVIPGLHDQLPQQVRDSGVLMVATDPQYPPCDFTNDSGQIDGFNHDLLMAMAPRLGVKIQQEAISFDGLLPGVQSGRFTAAMECITDNVEREKTVKFIDYAYATKSVLTSSKNNKGITKNPLSVCGLRAGVQTGTEFVTDVELFTKNCKTAGRAPVQVTNFPSAGDQNTALQSGRIDFAVTNTATGAWQAKVSNKAFDVVPNPLLSRTYVGIVVAPDADSTAQALLGALNAMVKDGTYDKVMAKWDIKEDGLNEPGINLATTRPLTLPQPCGACGF</sequence>
<evidence type="ECO:0000313" key="4">
    <source>
        <dbReference type="EMBL" id="RJQ91289.1"/>
    </source>
</evidence>
<evidence type="ECO:0000259" key="3">
    <source>
        <dbReference type="SMART" id="SM00062"/>
    </source>
</evidence>
<proteinExistence type="predicted"/>
<dbReference type="PANTHER" id="PTHR35936">
    <property type="entry name" value="MEMBRANE-BOUND LYTIC MUREIN TRANSGLYCOSYLASE F"/>
    <property type="match status" value="1"/>
</dbReference>